<gene>
    <name evidence="2" type="ORF">Hsar01_03640</name>
</gene>
<accession>A0ABP9UVH8</accession>
<sequence>MSASLPFPAALHVVSSELIDMEPLEINRVGLGGGLVFHEGIQAGDQGLDQGLHLGSNLRAVPAPLPGLWWVVGAGFHGVNPVATGLRPVGALAEDICHSVGNARLPGVECAPTLGRTRTYPGSDAHLPWVGRAPTRDRTAPTRDRTAPTRDRTRTYLGSNAHLPGSNSTYPGSNSTYPGSNTHLPWVERAPTLDRTRTYPGSNSTYPGSNAHLPWIECAPTWGRTRTYPGSNAHLPWIERAPARDRTRTYLGSNTHLPGIEHAPTLGRTRTYLGSNAHLPGVERAPTLGRARTYPGSSTHLPWVEHAPTRDRMRAFPTPLSGLGGAGGRVTQGVNPVATGLRPVGAWEGVSTRQTPWLLACAPLGLLKRRSPNWRAMFGSWGRDDFRG</sequence>
<evidence type="ECO:0000256" key="1">
    <source>
        <dbReference type="SAM" id="MobiDB-lite"/>
    </source>
</evidence>
<reference evidence="2 3" key="1">
    <citation type="submission" date="2024-02" db="EMBL/GenBank/DDBJ databases">
        <title>Haloferula sargassicola NBRC 104335.</title>
        <authorList>
            <person name="Ichikawa N."/>
            <person name="Katano-Makiyama Y."/>
            <person name="Hidaka K."/>
        </authorList>
    </citation>
    <scope>NUCLEOTIDE SEQUENCE [LARGE SCALE GENOMIC DNA]</scope>
    <source>
        <strain evidence="2 3">NBRC 104335</strain>
    </source>
</reference>
<dbReference type="Proteomes" id="UP001476282">
    <property type="component" value="Unassembled WGS sequence"/>
</dbReference>
<feature type="region of interest" description="Disordered" evidence="1">
    <location>
        <begin position="125"/>
        <end position="175"/>
    </location>
</feature>
<evidence type="ECO:0000313" key="3">
    <source>
        <dbReference type="Proteomes" id="UP001476282"/>
    </source>
</evidence>
<evidence type="ECO:0000313" key="2">
    <source>
        <dbReference type="EMBL" id="GAA5484396.1"/>
    </source>
</evidence>
<protein>
    <submittedName>
        <fullName evidence="2">Uncharacterized protein</fullName>
    </submittedName>
</protein>
<feature type="compositionally biased region" description="Polar residues" evidence="1">
    <location>
        <begin position="165"/>
        <end position="175"/>
    </location>
</feature>
<dbReference type="EMBL" id="BAABRI010000025">
    <property type="protein sequence ID" value="GAA5484396.1"/>
    <property type="molecule type" value="Genomic_DNA"/>
</dbReference>
<keyword evidence="3" id="KW-1185">Reference proteome</keyword>
<feature type="compositionally biased region" description="Basic and acidic residues" evidence="1">
    <location>
        <begin position="134"/>
        <end position="154"/>
    </location>
</feature>
<comment type="caution">
    <text evidence="2">The sequence shown here is derived from an EMBL/GenBank/DDBJ whole genome shotgun (WGS) entry which is preliminary data.</text>
</comment>
<name>A0ABP9UVH8_9BACT</name>
<proteinExistence type="predicted"/>
<organism evidence="2 3">
    <name type="scientific">Haloferula sargassicola</name>
    <dbReference type="NCBI Taxonomy" id="490096"/>
    <lineage>
        <taxon>Bacteria</taxon>
        <taxon>Pseudomonadati</taxon>
        <taxon>Verrucomicrobiota</taxon>
        <taxon>Verrucomicrobiia</taxon>
        <taxon>Verrucomicrobiales</taxon>
        <taxon>Verrucomicrobiaceae</taxon>
        <taxon>Haloferula</taxon>
    </lineage>
</organism>